<evidence type="ECO:0000256" key="1">
    <source>
        <dbReference type="ARBA" id="ARBA00022598"/>
    </source>
</evidence>
<dbReference type="Gene3D" id="3.40.50.620">
    <property type="entry name" value="HUPs"/>
    <property type="match status" value="1"/>
</dbReference>
<dbReference type="RefSeq" id="XP_015086150.1">
    <property type="nucleotide sequence ID" value="XM_015230664.2"/>
</dbReference>
<dbReference type="InterPro" id="IPR024909">
    <property type="entry name" value="Cys-tRNA/MSH_ligase"/>
</dbReference>
<gene>
    <name evidence="6" type="primary">LOC107029278</name>
</gene>
<reference evidence="6" key="2">
    <citation type="submission" date="2025-08" db="UniProtKB">
        <authorList>
            <consortium name="RefSeq"/>
        </authorList>
    </citation>
    <scope>IDENTIFICATION</scope>
</reference>
<keyword evidence="5" id="KW-1185">Reference proteome</keyword>
<keyword evidence="3" id="KW-0067">ATP-binding</keyword>
<protein>
    <submittedName>
        <fullName evidence="6">Uncharacterized protein LOC107029278</fullName>
    </submittedName>
</protein>
<keyword evidence="1" id="KW-0436">Ligase</keyword>
<dbReference type="InterPro" id="IPR032678">
    <property type="entry name" value="tRNA-synt_1_cat_dom"/>
</dbReference>
<reference evidence="5" key="1">
    <citation type="journal article" date="2014" name="Nat. Genet.">
        <title>The genome of the stress-tolerant wild tomato species Solanum pennellii.</title>
        <authorList>
            <person name="Bolger A."/>
            <person name="Scossa F."/>
            <person name="Bolger M.E."/>
            <person name="Lanz C."/>
            <person name="Maumus F."/>
            <person name="Tohge T."/>
            <person name="Quesneville H."/>
            <person name="Alseekh S."/>
            <person name="Sorensen I."/>
            <person name="Lichtenstein G."/>
            <person name="Fich E.A."/>
            <person name="Conte M."/>
            <person name="Keller H."/>
            <person name="Schneeberger K."/>
            <person name="Schwacke R."/>
            <person name="Ofner I."/>
            <person name="Vrebalov J."/>
            <person name="Xu Y."/>
            <person name="Osorio S."/>
            <person name="Aflitos S.A."/>
            <person name="Schijlen E."/>
            <person name="Jimenez-Gomez J.M."/>
            <person name="Ryngajllo M."/>
            <person name="Kimura S."/>
            <person name="Kumar R."/>
            <person name="Koenig D."/>
            <person name="Headland L.R."/>
            <person name="Maloof J.N."/>
            <person name="Sinha N."/>
            <person name="van Ham R.C."/>
            <person name="Lankhorst R.K."/>
            <person name="Mao L."/>
            <person name="Vogel A."/>
            <person name="Arsova B."/>
            <person name="Panstruga R."/>
            <person name="Fei Z."/>
            <person name="Rose J.K."/>
            <person name="Zamir D."/>
            <person name="Carrari F."/>
            <person name="Giovannoni J.J."/>
            <person name="Weigel D."/>
            <person name="Usadel B."/>
            <person name="Fernie A.R."/>
        </authorList>
    </citation>
    <scope>NUCLEOTIDE SEQUENCE [LARGE SCALE GENOMIC DNA]</scope>
    <source>
        <strain evidence="5">cv. LA0716</strain>
    </source>
</reference>
<sequence length="157" mass="17975">MASPVVQYNDETCGTFSVEGTREGENVCLRRCTMLAMPGPCLCRLQHSLQFSGEWWLIICWTEIRKKSQILLILPWVRLQRLMYQVGRLDWHIECGAMSTHYLTHSFDVHCGGIDVIFPHHKESTFHCTGSYSIVPSPWIKVLVIINSTKWGGCICC</sequence>
<keyword evidence="2" id="KW-0547">Nucleotide-binding</keyword>
<feature type="domain" description="tRNA synthetases class I catalytic" evidence="4">
    <location>
        <begin position="85"/>
        <end position="124"/>
    </location>
</feature>
<accession>A0ABM1HIW4</accession>
<evidence type="ECO:0000313" key="6">
    <source>
        <dbReference type="RefSeq" id="XP_015086150.1"/>
    </source>
</evidence>
<dbReference type="PANTHER" id="PTHR10890:SF26">
    <property type="entry name" value="CYSTEINE--TRNA LIGASE 1, CYTOPLASMIC-RELATED"/>
    <property type="match status" value="1"/>
</dbReference>
<proteinExistence type="predicted"/>
<dbReference type="Proteomes" id="UP000694930">
    <property type="component" value="Chromosome 1"/>
</dbReference>
<dbReference type="SUPFAM" id="SSF52374">
    <property type="entry name" value="Nucleotidylyl transferase"/>
    <property type="match status" value="1"/>
</dbReference>
<dbReference type="InterPro" id="IPR014729">
    <property type="entry name" value="Rossmann-like_a/b/a_fold"/>
</dbReference>
<evidence type="ECO:0000256" key="3">
    <source>
        <dbReference type="ARBA" id="ARBA00022840"/>
    </source>
</evidence>
<dbReference type="PRINTS" id="PR00983">
    <property type="entry name" value="TRNASYNTHCYS"/>
</dbReference>
<evidence type="ECO:0000313" key="5">
    <source>
        <dbReference type="Proteomes" id="UP000694930"/>
    </source>
</evidence>
<dbReference type="GeneID" id="107029278"/>
<organism evidence="5 6">
    <name type="scientific">Solanum pennellii</name>
    <name type="common">Tomato</name>
    <name type="synonym">Lycopersicon pennellii</name>
    <dbReference type="NCBI Taxonomy" id="28526"/>
    <lineage>
        <taxon>Eukaryota</taxon>
        <taxon>Viridiplantae</taxon>
        <taxon>Streptophyta</taxon>
        <taxon>Embryophyta</taxon>
        <taxon>Tracheophyta</taxon>
        <taxon>Spermatophyta</taxon>
        <taxon>Magnoliopsida</taxon>
        <taxon>eudicotyledons</taxon>
        <taxon>Gunneridae</taxon>
        <taxon>Pentapetalae</taxon>
        <taxon>asterids</taxon>
        <taxon>lamiids</taxon>
        <taxon>Solanales</taxon>
        <taxon>Solanaceae</taxon>
        <taxon>Solanoideae</taxon>
        <taxon>Solaneae</taxon>
        <taxon>Solanum</taxon>
        <taxon>Solanum subgen. Lycopersicon</taxon>
    </lineage>
</organism>
<dbReference type="PANTHER" id="PTHR10890">
    <property type="entry name" value="CYSTEINYL-TRNA SYNTHETASE"/>
    <property type="match status" value="1"/>
</dbReference>
<name>A0ABM1HIW4_SOLPN</name>
<evidence type="ECO:0000259" key="4">
    <source>
        <dbReference type="Pfam" id="PF01406"/>
    </source>
</evidence>
<dbReference type="Pfam" id="PF01406">
    <property type="entry name" value="tRNA-synt_1e"/>
    <property type="match status" value="1"/>
</dbReference>
<evidence type="ECO:0000256" key="2">
    <source>
        <dbReference type="ARBA" id="ARBA00022741"/>
    </source>
</evidence>